<name>A0AAN8PHV1_POLSC</name>
<dbReference type="FunFam" id="3.20.20.190:FF:000032">
    <property type="entry name" value="Glycerophosphoryl diester phosphodiesterase, putative"/>
    <property type="match status" value="1"/>
</dbReference>
<dbReference type="PANTHER" id="PTHR22958">
    <property type="entry name" value="GLYCEROPHOSPHORYL DIESTER PHOSPHODIESTERASE"/>
    <property type="match status" value="1"/>
</dbReference>
<comment type="similarity">
    <text evidence="1">Belongs to the glycerophosphoryl diester phosphodiesterase family.</text>
</comment>
<dbReference type="Proteomes" id="UP001372834">
    <property type="component" value="Unassembled WGS sequence"/>
</dbReference>
<dbReference type="SUPFAM" id="SSF51695">
    <property type="entry name" value="PLC-like phosphodiesterases"/>
    <property type="match status" value="1"/>
</dbReference>
<evidence type="ECO:0000256" key="1">
    <source>
        <dbReference type="ARBA" id="ARBA00007277"/>
    </source>
</evidence>
<dbReference type="AlphaFoldDB" id="A0AAN8PHV1"/>
<dbReference type="GO" id="GO:0046475">
    <property type="term" value="P:glycerophospholipid catabolic process"/>
    <property type="evidence" value="ECO:0007669"/>
    <property type="project" value="TreeGrafter"/>
</dbReference>
<protein>
    <recommendedName>
        <fullName evidence="4">GP-PDE domain-containing protein</fullName>
    </recommendedName>
</protein>
<comment type="caution">
    <text evidence="5">The sequence shown here is derived from an EMBL/GenBank/DDBJ whole genome shotgun (WGS) entry which is preliminary data.</text>
</comment>
<evidence type="ECO:0000256" key="3">
    <source>
        <dbReference type="SAM" id="MobiDB-lite"/>
    </source>
</evidence>
<feature type="domain" description="GP-PDE" evidence="4">
    <location>
        <begin position="70"/>
        <end position="364"/>
    </location>
</feature>
<proteinExistence type="inferred from homology"/>
<dbReference type="Pfam" id="PF25329">
    <property type="entry name" value="C2_GDE1"/>
    <property type="match status" value="1"/>
</dbReference>
<sequence length="409" mass="46270">MEPPCHIGFTYILPSTMTSSEGRIVVPVTSTKHHPIGQISVDYLVIKPIEDYICDMSVSYAKYWKHSLLGLDVGHRGLGTSFKQKSCAAGVRENTIASLKEAASHGADYVEFDVQLSKDMVPVIYHDFHVCISLKRKKMNVEDMLEIPLKDLTLEQLQCLQVYHVQEGIINKQLFFDEHLEDHQPFPTLEHALEVLDPIVGFNIEIKWTMLLKDGTFELNNPFDLNAYVDSVLKVVLEHGGNRKIVFSSFHPDICTTVRYKQTKYPVMFLTQGVTSKYPMYYDPRCHTIPAAVYFAQSLGILGINVHTEDILKNPNQLTFAKDRGLVVFCWGDDNNDAETIKYLKELGLHAVIYDKINEFGPKKVQDNLFVSEAKEHQKQLLEVVDQIHSPSSNGDAPCPSPCNISRGN</sequence>
<gene>
    <name evidence="5" type="ORF">RUM43_015088</name>
</gene>
<dbReference type="EMBL" id="JAWJWE010000021">
    <property type="protein sequence ID" value="KAK6630084.1"/>
    <property type="molecule type" value="Genomic_DNA"/>
</dbReference>
<feature type="region of interest" description="Disordered" evidence="3">
    <location>
        <begin position="389"/>
        <end position="409"/>
    </location>
</feature>
<evidence type="ECO:0000256" key="2">
    <source>
        <dbReference type="ARBA" id="ARBA00022801"/>
    </source>
</evidence>
<dbReference type="Pfam" id="PF03009">
    <property type="entry name" value="GDPD"/>
    <property type="match status" value="1"/>
</dbReference>
<dbReference type="InterPro" id="IPR051578">
    <property type="entry name" value="GDPD"/>
</dbReference>
<evidence type="ECO:0000313" key="6">
    <source>
        <dbReference type="Proteomes" id="UP001372834"/>
    </source>
</evidence>
<reference evidence="5 6" key="1">
    <citation type="submission" date="2023-10" db="EMBL/GenBank/DDBJ databases">
        <title>Genomes of two closely related lineages of the louse Polyplax serrata with different host specificities.</title>
        <authorList>
            <person name="Martinu J."/>
            <person name="Tarabai H."/>
            <person name="Stefka J."/>
            <person name="Hypsa V."/>
        </authorList>
    </citation>
    <scope>NUCLEOTIDE SEQUENCE [LARGE SCALE GENOMIC DNA]</scope>
    <source>
        <strain evidence="5">HR10_N</strain>
    </source>
</reference>
<dbReference type="PROSITE" id="PS51704">
    <property type="entry name" value="GP_PDE"/>
    <property type="match status" value="1"/>
</dbReference>
<dbReference type="PANTHER" id="PTHR22958:SF1">
    <property type="entry name" value="GLYCEROPHOSPHOCHOLINE PHOSPHODIESTERASE GPCPD1"/>
    <property type="match status" value="1"/>
</dbReference>
<dbReference type="InterPro" id="IPR057506">
    <property type="entry name" value="C2_GPCPD1"/>
</dbReference>
<dbReference type="CDD" id="cd08607">
    <property type="entry name" value="GDPD_GDE5"/>
    <property type="match status" value="1"/>
</dbReference>
<dbReference type="InterPro" id="IPR030395">
    <property type="entry name" value="GP_PDE_dom"/>
</dbReference>
<keyword evidence="2" id="KW-0378">Hydrolase</keyword>
<evidence type="ECO:0000259" key="4">
    <source>
        <dbReference type="PROSITE" id="PS51704"/>
    </source>
</evidence>
<dbReference type="InterPro" id="IPR017946">
    <property type="entry name" value="PLC-like_Pdiesterase_TIM-brl"/>
</dbReference>
<evidence type="ECO:0000313" key="5">
    <source>
        <dbReference type="EMBL" id="KAK6630084.1"/>
    </source>
</evidence>
<accession>A0AAN8PHV1</accession>
<organism evidence="5 6">
    <name type="scientific">Polyplax serrata</name>
    <name type="common">Common mouse louse</name>
    <dbReference type="NCBI Taxonomy" id="468196"/>
    <lineage>
        <taxon>Eukaryota</taxon>
        <taxon>Metazoa</taxon>
        <taxon>Ecdysozoa</taxon>
        <taxon>Arthropoda</taxon>
        <taxon>Hexapoda</taxon>
        <taxon>Insecta</taxon>
        <taxon>Pterygota</taxon>
        <taxon>Neoptera</taxon>
        <taxon>Paraneoptera</taxon>
        <taxon>Psocodea</taxon>
        <taxon>Troctomorpha</taxon>
        <taxon>Phthiraptera</taxon>
        <taxon>Anoplura</taxon>
        <taxon>Polyplacidae</taxon>
        <taxon>Polyplax</taxon>
    </lineage>
</organism>
<dbReference type="GO" id="GO:0047389">
    <property type="term" value="F:glycerophosphocholine phosphodiesterase activity"/>
    <property type="evidence" value="ECO:0007669"/>
    <property type="project" value="TreeGrafter"/>
</dbReference>
<dbReference type="Gene3D" id="3.20.20.190">
    <property type="entry name" value="Phosphatidylinositol (PI) phosphodiesterase"/>
    <property type="match status" value="1"/>
</dbReference>